<gene>
    <name evidence="1" type="ORF">Taro_045816</name>
</gene>
<reference evidence="1" key="1">
    <citation type="submission" date="2017-07" db="EMBL/GenBank/DDBJ databases">
        <title>Taro Niue Genome Assembly and Annotation.</title>
        <authorList>
            <person name="Atibalentja N."/>
            <person name="Keating K."/>
            <person name="Fields C.J."/>
        </authorList>
    </citation>
    <scope>NUCLEOTIDE SEQUENCE</scope>
    <source>
        <strain evidence="1">Niue_2</strain>
        <tissue evidence="1">Leaf</tissue>
    </source>
</reference>
<protein>
    <submittedName>
        <fullName evidence="1">Uncharacterized protein</fullName>
    </submittedName>
</protein>
<evidence type="ECO:0000313" key="1">
    <source>
        <dbReference type="EMBL" id="MQM12896.1"/>
    </source>
</evidence>
<comment type="caution">
    <text evidence="1">The sequence shown here is derived from an EMBL/GenBank/DDBJ whole genome shotgun (WGS) entry which is preliminary data.</text>
</comment>
<proteinExistence type="predicted"/>
<accession>A0A843WXX7</accession>
<dbReference type="AlphaFoldDB" id="A0A843WXX7"/>
<sequence>MNDHIIKKAIRIIFMSRQTLVRFATGREQNATLGCEQRDGDVRSGSKIATGCSSHSECDRFAVVIRPQNAAYRAVVFVGSAPESDREKTCSWIAVQNCLILT</sequence>
<name>A0A843WXX7_COLES</name>
<dbReference type="EMBL" id="NMUH01005488">
    <property type="protein sequence ID" value="MQM12896.1"/>
    <property type="molecule type" value="Genomic_DNA"/>
</dbReference>
<keyword evidence="2" id="KW-1185">Reference proteome</keyword>
<organism evidence="1 2">
    <name type="scientific">Colocasia esculenta</name>
    <name type="common">Wild taro</name>
    <name type="synonym">Arum esculentum</name>
    <dbReference type="NCBI Taxonomy" id="4460"/>
    <lineage>
        <taxon>Eukaryota</taxon>
        <taxon>Viridiplantae</taxon>
        <taxon>Streptophyta</taxon>
        <taxon>Embryophyta</taxon>
        <taxon>Tracheophyta</taxon>
        <taxon>Spermatophyta</taxon>
        <taxon>Magnoliopsida</taxon>
        <taxon>Liliopsida</taxon>
        <taxon>Araceae</taxon>
        <taxon>Aroideae</taxon>
        <taxon>Colocasieae</taxon>
        <taxon>Colocasia</taxon>
    </lineage>
</organism>
<dbReference type="Proteomes" id="UP000652761">
    <property type="component" value="Unassembled WGS sequence"/>
</dbReference>
<evidence type="ECO:0000313" key="2">
    <source>
        <dbReference type="Proteomes" id="UP000652761"/>
    </source>
</evidence>